<evidence type="ECO:0000256" key="3">
    <source>
        <dbReference type="ARBA" id="ARBA00022801"/>
    </source>
</evidence>
<organism evidence="9 10">
    <name type="scientific">Xenopus laevis</name>
    <name type="common">African clawed frog</name>
    <dbReference type="NCBI Taxonomy" id="8355"/>
    <lineage>
        <taxon>Eukaryota</taxon>
        <taxon>Metazoa</taxon>
        <taxon>Chordata</taxon>
        <taxon>Craniata</taxon>
        <taxon>Vertebrata</taxon>
        <taxon>Euteleostomi</taxon>
        <taxon>Amphibia</taxon>
        <taxon>Batrachia</taxon>
        <taxon>Anura</taxon>
        <taxon>Pipoidea</taxon>
        <taxon>Pipidae</taxon>
        <taxon>Xenopodinae</taxon>
        <taxon>Xenopus</taxon>
        <taxon>Xenopus</taxon>
    </lineage>
</organism>
<proteinExistence type="inferred from homology"/>
<dbReference type="AGR" id="Xenbase:XB-GENE-5947526"/>
<protein>
    <submittedName>
        <fullName evidence="10">Guanylate binding protein 7 S homeolog</fullName>
    </submittedName>
</protein>
<dbReference type="RefSeq" id="NP_001087693.2">
    <property type="nucleotide sequence ID" value="NM_001094224.1"/>
</dbReference>
<keyword evidence="5" id="KW-0342">GTP-binding</keyword>
<dbReference type="GeneID" id="447517"/>
<dbReference type="CTD" id="447517"/>
<feature type="coiled-coil region" evidence="7">
    <location>
        <begin position="486"/>
        <end position="593"/>
    </location>
</feature>
<evidence type="ECO:0000259" key="8">
    <source>
        <dbReference type="PROSITE" id="PS51715"/>
    </source>
</evidence>
<dbReference type="Pfam" id="PF02841">
    <property type="entry name" value="GBP_C"/>
    <property type="match status" value="1"/>
</dbReference>
<dbReference type="InterPro" id="IPR003191">
    <property type="entry name" value="Guanylate-bd/ATL_C"/>
</dbReference>
<dbReference type="OrthoDB" id="2135133at2759"/>
<dbReference type="Xenbase" id="XB-GENE-5947526">
    <property type="gene designation" value="gbp7.S"/>
</dbReference>
<dbReference type="Pfam" id="PF02263">
    <property type="entry name" value="GBP"/>
    <property type="match status" value="1"/>
</dbReference>
<reference evidence="10" key="2">
    <citation type="submission" date="2025-08" db="UniProtKB">
        <authorList>
            <consortium name="RefSeq"/>
        </authorList>
    </citation>
    <scope>IDENTIFICATION</scope>
</reference>
<dbReference type="Gene3D" id="3.40.50.300">
    <property type="entry name" value="P-loop containing nucleotide triphosphate hydrolases"/>
    <property type="match status" value="1"/>
</dbReference>
<keyword evidence="7" id="KW-0175">Coiled coil</keyword>
<keyword evidence="4" id="KW-0391">Immunity</keyword>
<dbReference type="FunFam" id="1.20.1000.10:FF:000001">
    <property type="entry name" value="Guanylate binding protein 1"/>
    <property type="match status" value="1"/>
</dbReference>
<gene>
    <name evidence="10 11" type="primary">gbp7.S</name>
    <name evidence="10" type="synonym">gbp7</name>
</gene>
<comment type="similarity">
    <text evidence="6">Belongs to the TRAFAC class dynamin-like GTPase superfamily. GB1/RHD3 GTPase family.</text>
</comment>
<dbReference type="GO" id="GO:0045087">
    <property type="term" value="P:innate immune response"/>
    <property type="evidence" value="ECO:0007669"/>
    <property type="project" value="UniProtKB-KW"/>
</dbReference>
<dbReference type="AlphaFoldDB" id="A0A8J0PZZ8"/>
<keyword evidence="3" id="KW-0378">Hydrolase</keyword>
<dbReference type="KEGG" id="xla:447517"/>
<dbReference type="PROSITE" id="PS51715">
    <property type="entry name" value="G_GB1_RHD3"/>
    <property type="match status" value="1"/>
</dbReference>
<dbReference type="CDD" id="cd01851">
    <property type="entry name" value="GBP"/>
    <property type="match status" value="1"/>
</dbReference>
<dbReference type="GO" id="GO:0003924">
    <property type="term" value="F:GTPase activity"/>
    <property type="evidence" value="ECO:0000318"/>
    <property type="project" value="GO_Central"/>
</dbReference>
<evidence type="ECO:0000256" key="4">
    <source>
        <dbReference type="ARBA" id="ARBA00022859"/>
    </source>
</evidence>
<dbReference type="InterPro" id="IPR030386">
    <property type="entry name" value="G_GB1_RHD3_dom"/>
</dbReference>
<dbReference type="InterPro" id="IPR027417">
    <property type="entry name" value="P-loop_NTPase"/>
</dbReference>
<dbReference type="GO" id="GO:0005525">
    <property type="term" value="F:GTP binding"/>
    <property type="evidence" value="ECO:0000318"/>
    <property type="project" value="GO_Central"/>
</dbReference>
<accession>A0A8J0PZZ8</accession>
<evidence type="ECO:0000313" key="10">
    <source>
        <dbReference type="RefSeq" id="NP_001087693.2"/>
    </source>
</evidence>
<dbReference type="InterPro" id="IPR037684">
    <property type="entry name" value="GBP_C"/>
</dbReference>
<evidence type="ECO:0000313" key="9">
    <source>
        <dbReference type="Proteomes" id="UP000186698"/>
    </source>
</evidence>
<dbReference type="InterPro" id="IPR036543">
    <property type="entry name" value="Guanylate-bd_C_sf"/>
</dbReference>
<keyword evidence="2" id="KW-0547">Nucleotide-binding</keyword>
<evidence type="ECO:0000256" key="5">
    <source>
        <dbReference type="ARBA" id="ARBA00023134"/>
    </source>
</evidence>
<dbReference type="Gene3D" id="1.20.1000.10">
    <property type="entry name" value="Guanylate-binding protein, C-terminal domain"/>
    <property type="match status" value="1"/>
</dbReference>
<reference evidence="10" key="1">
    <citation type="journal article" date="2002" name="Dev. Dyn.">
        <title>Genetic and genomic tools for Xenopus research: The NIH Xenopus initiative.</title>
        <authorList>
            <person name="Klein S.L."/>
            <person name="Strausberg R.L."/>
            <person name="Wagner L."/>
            <person name="Pontius J."/>
            <person name="Clifton S.W."/>
            <person name="Richardson P."/>
        </authorList>
    </citation>
    <scope>NUCLEOTIDE SEQUENCE</scope>
</reference>
<evidence type="ECO:0000256" key="1">
    <source>
        <dbReference type="ARBA" id="ARBA00022588"/>
    </source>
</evidence>
<feature type="domain" description="GB1/RHD3-type G" evidence="8">
    <location>
        <begin position="42"/>
        <end position="282"/>
    </location>
</feature>
<evidence type="ECO:0000313" key="11">
    <source>
        <dbReference type="Xenbase" id="XB-GENE-5947526"/>
    </source>
</evidence>
<dbReference type="PANTHER" id="PTHR10751">
    <property type="entry name" value="GUANYLATE BINDING PROTEIN"/>
    <property type="match status" value="1"/>
</dbReference>
<dbReference type="SUPFAM" id="SSF52540">
    <property type="entry name" value="P-loop containing nucleoside triphosphate hydrolases"/>
    <property type="match status" value="1"/>
</dbReference>
<keyword evidence="1" id="KW-0399">Innate immunity</keyword>
<sequence length="632" mass="72089">MSATETMDSEVTMEAPVCLIENSPDGKLFVNPQAKEILSNITQPVVVVAIVGLYRTGKSYLMNKLAGKNAGFDLGATVESKTKGIWMWCVPHPTKKKHTLVLLDTEGLGDVQKGDKKNDIWIFCLTVLLSSAMVYNSKGTIDQDAIEKLHYVQEITEKIKINASQNDDEAAEFSKHFPIFIWTVRDFTLSLEVNGDPITDDEYLEHALKLKEPEKTPKDQIFNFPKKCLRMYFPRRKCFVLCSPTSDLSLFQKLEQVSDDQLAPSFVAKTQKFCDYIFSYADVKHLDGFRPANGNMLGDLAQKYTEAISNGHAPCMENAVLSLSENENNAAVEKALEHYETEMVKKVVFPTETMNQFMDLSKECEQQAVDIFMTRSFRDKDHRFQKELMGSIQKKKNELLKKNEEASVAYCDDLLSKLTNDLDKAITDGSYIVPGGYQKFKEEMDKIVGQYNENATKGIKGDEVLQRFLKSKEGTGNTILISDKALDEKEKLKEAEKAKAESLMMERKVSNVKASQDEQKDDGQMNSFQINIQRLVEKLEDEKRMMRDQIERLVSEKRREEELLIRQGSAQQAKLYAAQIQDLEKEKEQVNETTWYKPIWENLKSVTVDLAPRLFNFGADMVKKAIAKYQNK</sequence>
<keyword evidence="9" id="KW-1185">Reference proteome</keyword>
<dbReference type="CDD" id="cd16269">
    <property type="entry name" value="GBP_C"/>
    <property type="match status" value="1"/>
</dbReference>
<dbReference type="InterPro" id="IPR015894">
    <property type="entry name" value="Guanylate-bd_N"/>
</dbReference>
<dbReference type="Proteomes" id="UP000186698">
    <property type="component" value="Chromosome 9_10S"/>
</dbReference>
<evidence type="ECO:0000256" key="7">
    <source>
        <dbReference type="SAM" id="Coils"/>
    </source>
</evidence>
<dbReference type="SUPFAM" id="SSF48340">
    <property type="entry name" value="Interferon-induced guanylate-binding protein 1 (GBP1), C-terminal domain"/>
    <property type="match status" value="1"/>
</dbReference>
<name>A0A8J0PZZ8_XENLA</name>
<evidence type="ECO:0000256" key="6">
    <source>
        <dbReference type="PROSITE-ProRule" id="PRU01052"/>
    </source>
</evidence>
<evidence type="ECO:0000256" key="2">
    <source>
        <dbReference type="ARBA" id="ARBA00022741"/>
    </source>
</evidence>
<dbReference type="FunFam" id="3.40.50.300:FF:002830">
    <property type="entry name" value="Guanylate-binding protein 2"/>
    <property type="match status" value="1"/>
</dbReference>